<feature type="compositionally biased region" description="Pro residues" evidence="1">
    <location>
        <begin position="63"/>
        <end position="75"/>
    </location>
</feature>
<sequence length="120" mass="13071">MRISHLLWHYCRDESSELDLISKRKDLARRQQELERLEEAKRQRMAQVAARRGELPTSIIGNAPPPQSVGGPPPGQVNSGSGVPPPPPSRGEFFGAGGTTPRGAPPPPSHHRYTTTNSFG</sequence>
<evidence type="ECO:0000313" key="4">
    <source>
        <dbReference type="WBParaSite" id="ASIM_0002061501-mRNA-1"/>
    </source>
</evidence>
<dbReference type="Proteomes" id="UP000267096">
    <property type="component" value="Unassembled WGS sequence"/>
</dbReference>
<dbReference type="AlphaFoldDB" id="A0A0M3KI00"/>
<reference evidence="2 3" key="2">
    <citation type="submission" date="2018-11" db="EMBL/GenBank/DDBJ databases">
        <authorList>
            <consortium name="Pathogen Informatics"/>
        </authorList>
    </citation>
    <scope>NUCLEOTIDE SEQUENCE [LARGE SCALE GENOMIC DNA]</scope>
</reference>
<dbReference type="EMBL" id="UYRR01038434">
    <property type="protein sequence ID" value="VDK73549.1"/>
    <property type="molecule type" value="Genomic_DNA"/>
</dbReference>
<dbReference type="WBParaSite" id="ASIM_0002061501-mRNA-1">
    <property type="protein sequence ID" value="ASIM_0002061501-mRNA-1"/>
    <property type="gene ID" value="ASIM_0002061501"/>
</dbReference>
<keyword evidence="3" id="KW-1185">Reference proteome</keyword>
<proteinExistence type="predicted"/>
<feature type="region of interest" description="Disordered" evidence="1">
    <location>
        <begin position="38"/>
        <end position="120"/>
    </location>
</feature>
<accession>A0A0M3KI00</accession>
<name>A0A0M3KI00_ANISI</name>
<evidence type="ECO:0000313" key="3">
    <source>
        <dbReference type="Proteomes" id="UP000267096"/>
    </source>
</evidence>
<evidence type="ECO:0000256" key="1">
    <source>
        <dbReference type="SAM" id="MobiDB-lite"/>
    </source>
</evidence>
<reference evidence="4" key="1">
    <citation type="submission" date="2017-02" db="UniProtKB">
        <authorList>
            <consortium name="WormBaseParasite"/>
        </authorList>
    </citation>
    <scope>IDENTIFICATION</scope>
</reference>
<gene>
    <name evidence="2" type="ORF">ASIM_LOCUS19998</name>
</gene>
<evidence type="ECO:0000313" key="2">
    <source>
        <dbReference type="EMBL" id="VDK73549.1"/>
    </source>
</evidence>
<protein>
    <submittedName>
        <fullName evidence="4">GED domain-containing protein</fullName>
    </submittedName>
</protein>
<organism evidence="4">
    <name type="scientific">Anisakis simplex</name>
    <name type="common">Herring worm</name>
    <dbReference type="NCBI Taxonomy" id="6269"/>
    <lineage>
        <taxon>Eukaryota</taxon>
        <taxon>Metazoa</taxon>
        <taxon>Ecdysozoa</taxon>
        <taxon>Nematoda</taxon>
        <taxon>Chromadorea</taxon>
        <taxon>Rhabditida</taxon>
        <taxon>Spirurina</taxon>
        <taxon>Ascaridomorpha</taxon>
        <taxon>Ascaridoidea</taxon>
        <taxon>Anisakidae</taxon>
        <taxon>Anisakis</taxon>
        <taxon>Anisakis simplex complex</taxon>
    </lineage>
</organism>